<keyword evidence="4" id="KW-0560">Oxidoreductase</keyword>
<evidence type="ECO:0000256" key="6">
    <source>
        <dbReference type="SAM" id="MobiDB-lite"/>
    </source>
</evidence>
<dbReference type="OrthoDB" id="9781621at2"/>
<evidence type="ECO:0000256" key="3">
    <source>
        <dbReference type="ARBA" id="ARBA00022827"/>
    </source>
</evidence>
<evidence type="ECO:0000256" key="2">
    <source>
        <dbReference type="ARBA" id="ARBA00022630"/>
    </source>
</evidence>
<dbReference type="Proteomes" id="UP000185124">
    <property type="component" value="Unassembled WGS sequence"/>
</dbReference>
<gene>
    <name evidence="8" type="ORF">SAMN04489832_0695</name>
</gene>
<feature type="region of interest" description="Disordered" evidence="6">
    <location>
        <begin position="434"/>
        <end position="454"/>
    </location>
</feature>
<dbReference type="Pfam" id="PF07992">
    <property type="entry name" value="Pyr_redox_2"/>
    <property type="match status" value="1"/>
</dbReference>
<evidence type="ECO:0000256" key="1">
    <source>
        <dbReference type="ARBA" id="ARBA00005272"/>
    </source>
</evidence>
<keyword evidence="3" id="KW-0274">FAD</keyword>
<keyword evidence="9" id="KW-1185">Reference proteome</keyword>
<evidence type="ECO:0000259" key="7">
    <source>
        <dbReference type="Pfam" id="PF07992"/>
    </source>
</evidence>
<feature type="domain" description="FAD/NAD(P)-binding" evidence="7">
    <location>
        <begin position="4"/>
        <end position="334"/>
    </location>
</feature>
<sequence>MRTILVAGGGYAGFYTAWKLEKKLRRDEARVVVVDPRPYMTYQPFLPEVLAGSVEARHAAVSLRRHLRRATLISGTVVAVDHAHRTATVQPAEGPEFALGYDIIVVTAGAVTRKLAIPGVAEQAIGMKHVEEAVAIRDRLLTAFDRASTLEPGPLRRRLLTVTFVGGGFSGVEGFGELLSLATSLMRAYPELNPAELQFHLVEARDRILPEVSDGPGQWVVRSLEKRGARIHLNAQLISARDGHVVLSTGEEFDSDLIVWTVGNAANPMVRSHTDLPIDGRGMLIVRADLRVGTESEPVPDAWGAGDDAAIPDLAVSRPGAVTVPNAQHAVRQGKLLARNIVATLRGRKPKQYVHHSLGTVATLGLGRGIFQYRGIVIKGLPAWLMHRGYHVLAVPSWERKTRVLAVWLTAALFGRDIVSLASVQDPRRAFVTGDEPVEPPAQPPIRSQHVQSA</sequence>
<dbReference type="GO" id="GO:0003954">
    <property type="term" value="F:NADH dehydrogenase activity"/>
    <property type="evidence" value="ECO:0007669"/>
    <property type="project" value="InterPro"/>
</dbReference>
<keyword evidence="5" id="KW-0520">NAD</keyword>
<evidence type="ECO:0000313" key="8">
    <source>
        <dbReference type="EMBL" id="SIM57061.1"/>
    </source>
</evidence>
<dbReference type="AlphaFoldDB" id="A0A1N5U821"/>
<dbReference type="STRING" id="709881.SAMN04489832_0695"/>
<comment type="similarity">
    <text evidence="1">Belongs to the NADH dehydrogenase family.</text>
</comment>
<dbReference type="PANTHER" id="PTHR43706">
    <property type="entry name" value="NADH DEHYDROGENASE"/>
    <property type="match status" value="1"/>
</dbReference>
<name>A0A1N5U821_9ACTN</name>
<keyword evidence="2" id="KW-0285">Flavoprotein</keyword>
<dbReference type="EMBL" id="FSQT01000001">
    <property type="protein sequence ID" value="SIM57061.1"/>
    <property type="molecule type" value="Genomic_DNA"/>
</dbReference>
<accession>A0A1N5U821</accession>
<dbReference type="SUPFAM" id="SSF51905">
    <property type="entry name" value="FAD/NAD(P)-binding domain"/>
    <property type="match status" value="2"/>
</dbReference>
<dbReference type="Gene3D" id="3.50.50.100">
    <property type="match status" value="1"/>
</dbReference>
<proteinExistence type="inferred from homology"/>
<dbReference type="InterPro" id="IPR036188">
    <property type="entry name" value="FAD/NAD-bd_sf"/>
</dbReference>
<evidence type="ECO:0000256" key="4">
    <source>
        <dbReference type="ARBA" id="ARBA00023002"/>
    </source>
</evidence>
<evidence type="ECO:0000256" key="5">
    <source>
        <dbReference type="ARBA" id="ARBA00023027"/>
    </source>
</evidence>
<dbReference type="RefSeq" id="WP_074308657.1">
    <property type="nucleotide sequence ID" value="NZ_FSQT01000001.1"/>
</dbReference>
<organism evidence="8 9">
    <name type="scientific">Micromonospora cremea</name>
    <dbReference type="NCBI Taxonomy" id="709881"/>
    <lineage>
        <taxon>Bacteria</taxon>
        <taxon>Bacillati</taxon>
        <taxon>Actinomycetota</taxon>
        <taxon>Actinomycetes</taxon>
        <taxon>Micromonosporales</taxon>
        <taxon>Micromonosporaceae</taxon>
        <taxon>Micromonospora</taxon>
    </lineage>
</organism>
<dbReference type="PRINTS" id="PR00368">
    <property type="entry name" value="FADPNR"/>
</dbReference>
<evidence type="ECO:0000313" key="9">
    <source>
        <dbReference type="Proteomes" id="UP000185124"/>
    </source>
</evidence>
<dbReference type="PANTHER" id="PTHR43706:SF45">
    <property type="entry name" value="NADH DEHYDROGENASE-LIKE PROTEIN RV1812C"/>
    <property type="match status" value="1"/>
</dbReference>
<dbReference type="InterPro" id="IPR045024">
    <property type="entry name" value="NDH-2"/>
</dbReference>
<dbReference type="InterPro" id="IPR023753">
    <property type="entry name" value="FAD/NAD-binding_dom"/>
</dbReference>
<reference evidence="9" key="1">
    <citation type="submission" date="2016-12" db="EMBL/GenBank/DDBJ databases">
        <authorList>
            <person name="Varghese N."/>
            <person name="Submissions S."/>
        </authorList>
    </citation>
    <scope>NUCLEOTIDE SEQUENCE [LARGE SCALE GENOMIC DNA]</scope>
    <source>
        <strain evidence="9">DSM 45599</strain>
    </source>
</reference>
<protein>
    <submittedName>
        <fullName evidence="8">NADH dehydrogenase</fullName>
    </submittedName>
</protein>